<dbReference type="InterPro" id="IPR046540">
    <property type="entry name" value="DMFA2_C"/>
</dbReference>
<gene>
    <name evidence="2" type="ORF">SAMN06265795_11088</name>
</gene>
<evidence type="ECO:0000313" key="3">
    <source>
        <dbReference type="Proteomes" id="UP000198284"/>
    </source>
</evidence>
<dbReference type="RefSeq" id="WP_089400153.1">
    <property type="nucleotide sequence ID" value="NZ_FZOT01000010.1"/>
</dbReference>
<protein>
    <recommendedName>
        <fullName evidence="1">N,N-dimethylformamidase beta subunit-like C-terminal domain-containing protein</fullName>
    </recommendedName>
</protein>
<proteinExistence type="predicted"/>
<evidence type="ECO:0000313" key="2">
    <source>
        <dbReference type="EMBL" id="SNS96268.1"/>
    </source>
</evidence>
<dbReference type="Pfam" id="PF20254">
    <property type="entry name" value="DMFA2_C"/>
    <property type="match status" value="1"/>
</dbReference>
<dbReference type="AlphaFoldDB" id="A0A239IST4"/>
<feature type="domain" description="N,N-dimethylformamidase beta subunit-like C-terminal" evidence="1">
    <location>
        <begin position="45"/>
        <end position="423"/>
    </location>
</feature>
<dbReference type="EMBL" id="FZOT01000010">
    <property type="protein sequence ID" value="SNS96268.1"/>
    <property type="molecule type" value="Genomic_DNA"/>
</dbReference>
<dbReference type="Proteomes" id="UP000198284">
    <property type="component" value="Unassembled WGS sequence"/>
</dbReference>
<keyword evidence="3" id="KW-1185">Reference proteome</keyword>
<sequence>MSSDWFISDANYASQHEIEGYASATSINRGESINLYVNTVDPSYTITIYRMGWYGGAGGRRVAGPITRSGSRQPACALDASVRLVECNWTNPYVLSVPHNTADPTDWASGIYLAKLTGSSGKQSYIIFTVRDDNRSTALLFQQSVTTYAAYNYYGGYSIYGEGSIGGVAAYKVSFNRPYLNLQRPSSGKGAGDFFSWEAKALRFLEREGYDLAYATNIDTETLPMSLRQHKAFLSVGHDEYWTRGMRDSIESARNAGVHLAFLGANNGYWQVRLEPGQFDGRPRRNMVAYKFSAPSLDPQYNSNPAEATYLFRGAPVNRPEASLIGVMYDYNSVDLDMVISDCTSLAWICRQTGLQAGSVLKGLLGYEVDRVDASSPAGITVIAASPYMVGTERRYANMTYYTHGSGAGVFATGSMQWNWGLDDFGERADRVNPAVQQMTRNVLNRFVN</sequence>
<organism evidence="2 3">
    <name type="scientific">Noviherbaspirillum humi</name>
    <dbReference type="NCBI Taxonomy" id="1688639"/>
    <lineage>
        <taxon>Bacteria</taxon>
        <taxon>Pseudomonadati</taxon>
        <taxon>Pseudomonadota</taxon>
        <taxon>Betaproteobacteria</taxon>
        <taxon>Burkholderiales</taxon>
        <taxon>Oxalobacteraceae</taxon>
        <taxon>Noviherbaspirillum</taxon>
    </lineage>
</organism>
<dbReference type="OrthoDB" id="505641at2"/>
<evidence type="ECO:0000259" key="1">
    <source>
        <dbReference type="Pfam" id="PF20254"/>
    </source>
</evidence>
<reference evidence="2 3" key="1">
    <citation type="submission" date="2017-06" db="EMBL/GenBank/DDBJ databases">
        <authorList>
            <person name="Kim H.J."/>
            <person name="Triplett B.A."/>
        </authorList>
    </citation>
    <scope>NUCLEOTIDE SEQUENCE [LARGE SCALE GENOMIC DNA]</scope>
    <source>
        <strain evidence="2 3">U15</strain>
    </source>
</reference>
<name>A0A239IST4_9BURK</name>
<accession>A0A239IST4</accession>